<dbReference type="GeneID" id="94830384"/>
<dbReference type="Proteomes" id="UP000179807">
    <property type="component" value="Unassembled WGS sequence"/>
</dbReference>
<accession>A0A1J4J6M5</accession>
<evidence type="ECO:0000256" key="1">
    <source>
        <dbReference type="SAM" id="MobiDB-lite"/>
    </source>
</evidence>
<comment type="caution">
    <text evidence="2">The sequence shown here is derived from an EMBL/GenBank/DDBJ whole genome shotgun (WGS) entry which is preliminary data.</text>
</comment>
<protein>
    <submittedName>
        <fullName evidence="2">Uncharacterized protein</fullName>
    </submittedName>
</protein>
<feature type="region of interest" description="Disordered" evidence="1">
    <location>
        <begin position="74"/>
        <end position="112"/>
    </location>
</feature>
<gene>
    <name evidence="2" type="ORF">TRFO_10816</name>
</gene>
<name>A0A1J4J6M5_9EUKA</name>
<evidence type="ECO:0000313" key="2">
    <source>
        <dbReference type="EMBL" id="OHS94882.1"/>
    </source>
</evidence>
<evidence type="ECO:0000313" key="3">
    <source>
        <dbReference type="Proteomes" id="UP000179807"/>
    </source>
</evidence>
<proteinExistence type="predicted"/>
<dbReference type="RefSeq" id="XP_068348019.1">
    <property type="nucleotide sequence ID" value="XM_068495680.1"/>
</dbReference>
<dbReference type="EMBL" id="MLAK01001282">
    <property type="protein sequence ID" value="OHS94882.1"/>
    <property type="molecule type" value="Genomic_DNA"/>
</dbReference>
<keyword evidence="3" id="KW-1185">Reference proteome</keyword>
<organism evidence="2 3">
    <name type="scientific">Tritrichomonas foetus</name>
    <dbReference type="NCBI Taxonomy" id="1144522"/>
    <lineage>
        <taxon>Eukaryota</taxon>
        <taxon>Metamonada</taxon>
        <taxon>Parabasalia</taxon>
        <taxon>Tritrichomonadida</taxon>
        <taxon>Tritrichomonadidae</taxon>
        <taxon>Tritrichomonas</taxon>
    </lineage>
</organism>
<dbReference type="VEuPathDB" id="TrichDB:TRFO_10816"/>
<reference evidence="2" key="1">
    <citation type="submission" date="2016-10" db="EMBL/GenBank/DDBJ databases">
        <authorList>
            <person name="Benchimol M."/>
            <person name="Almeida L.G."/>
            <person name="Vasconcelos A.T."/>
            <person name="Perreira-Neves A."/>
            <person name="Rosa I.A."/>
            <person name="Tasca T."/>
            <person name="Bogo M.R."/>
            <person name="de Souza W."/>
        </authorList>
    </citation>
    <scope>NUCLEOTIDE SEQUENCE [LARGE SCALE GENOMIC DNA]</scope>
    <source>
        <strain evidence="2">K</strain>
    </source>
</reference>
<dbReference type="AlphaFoldDB" id="A0A1J4J6M5"/>
<sequence>MDLKIISKMQGLKHKNKHDGKKHKKARVARFITSYFFYYNINQAIETARRLEQPQKTSRNKNQPRDVDVIEMGHVEDSSSPDSSSVSESFQSDETSPKDILNNNSRSSSFKNLNSHTGNYSLNSSSNSKYTNYQKYSNFDKSQIIEIETVSKPFPQCVKECVPSSFDIVRRGPLPSIVFQNNEVKLLW</sequence>
<feature type="compositionally biased region" description="Low complexity" evidence="1">
    <location>
        <begin position="78"/>
        <end position="94"/>
    </location>
</feature>
<feature type="compositionally biased region" description="Polar residues" evidence="1">
    <location>
        <begin position="101"/>
        <end position="112"/>
    </location>
</feature>